<gene>
    <name evidence="3" type="ORF">GBO79_06375</name>
    <name evidence="4" type="ORF">ITQ97_05865</name>
    <name evidence="2" type="ORF">S100892_01682</name>
</gene>
<accession>A0A0R2H5V4</accession>
<feature type="region of interest" description="Disordered" evidence="1">
    <location>
        <begin position="237"/>
        <end position="309"/>
    </location>
</feature>
<dbReference type="EMBL" id="CP021474">
    <property type="protein sequence ID" value="ARW20226.1"/>
    <property type="molecule type" value="Genomic_DNA"/>
</dbReference>
<evidence type="ECO:0000313" key="2">
    <source>
        <dbReference type="EMBL" id="ARW20226.1"/>
    </source>
</evidence>
<dbReference type="Gene3D" id="2.170.120.30">
    <property type="match status" value="1"/>
</dbReference>
<organism evidence="4 7">
    <name type="scientific">Pediococcus pentosaceus</name>
    <dbReference type="NCBI Taxonomy" id="1255"/>
    <lineage>
        <taxon>Bacteria</taxon>
        <taxon>Bacillati</taxon>
        <taxon>Bacillota</taxon>
        <taxon>Bacilli</taxon>
        <taxon>Lactobacillales</taxon>
        <taxon>Lactobacillaceae</taxon>
        <taxon>Pediococcus</taxon>
    </lineage>
</organism>
<reference evidence="3 6" key="2">
    <citation type="submission" date="2019-10" db="EMBL/GenBank/DDBJ databases">
        <authorList>
            <person name="Irmler S."/>
            <person name="Berthoud H."/>
            <person name="Roetschi A."/>
            <person name="Arias E."/>
            <person name="Shani N."/>
            <person name="Wuethrich D."/>
            <person name="Bruggmann R."/>
        </authorList>
    </citation>
    <scope>NUCLEOTIDE SEQUENCE [LARGE SCALE GENOMIC DNA]</scope>
    <source>
        <strain evidence="3 6">FAM13073</strain>
    </source>
</reference>
<reference evidence="2 5" key="1">
    <citation type="submission" date="2017-05" db="EMBL/GenBank/DDBJ databases">
        <title>Genome sequence of Pediococcus pentosaceus strain SRCM100892.</title>
        <authorList>
            <person name="Cho S.H."/>
        </authorList>
    </citation>
    <scope>NUCLEOTIDE SEQUENCE [LARGE SCALE GENOMIC DNA]</scope>
    <source>
        <strain evidence="2 5">SRCM100892</strain>
    </source>
</reference>
<reference evidence="4" key="5">
    <citation type="submission" date="2020-11" db="EMBL/GenBank/DDBJ databases">
        <title>Antibiotic susceptibility profiles of Pediococcus pentosaceus from various origins and their implications for the safety assessment of strains with food-technology applications.</title>
        <authorList>
            <person name="Shani N."/>
            <person name="Oberhaensli S."/>
            <person name="Arias E."/>
        </authorList>
    </citation>
    <scope>NUCLEOTIDE SEQUENCE</scope>
    <source>
        <strain evidence="4">FAM 19164</strain>
    </source>
</reference>
<dbReference type="Proteomes" id="UP000472573">
    <property type="component" value="Unassembled WGS sequence"/>
</dbReference>
<dbReference type="InterPro" id="IPR053154">
    <property type="entry name" value="c-di-AMP_regulator"/>
</dbReference>
<evidence type="ECO:0000313" key="7">
    <source>
        <dbReference type="Proteomes" id="UP000743107"/>
    </source>
</evidence>
<dbReference type="OMA" id="MPVQIEY"/>
<dbReference type="GeneID" id="33061860"/>
<evidence type="ECO:0000313" key="6">
    <source>
        <dbReference type="Proteomes" id="UP000472573"/>
    </source>
</evidence>
<sequence length="309" mass="32945">MKKLFTQNLGYRLIALVLAVLLFAYVKTDHLTATRTSGGDSNQNNSALMSTKTTTITMPVDLDVNTSKYVVSGYRENVKVTLSGTSALVTTLTNTRNFKVYLDLQDYKAGKYTVKYKVTGLGKDIKYKIDPELAKISIARRRTKNFEIRYRYDTNMIKEGYTMGNVKSSTTEVQATGSATDIERISQVVADVNVPSNTTEDISARAVLQALDVNGNIVNVVLTPQSVNVTIPVTKVASKAKSSASTSSSSSSKSSSGESSSDASSATDESAQSDSNASTNSSAQTTSDSATSDSTSTSDASGNTDTQVN</sequence>
<proteinExistence type="predicted"/>
<protein>
    <submittedName>
        <fullName evidence="2">YbbR-like domain-containing protein YbbR</fullName>
    </submittedName>
</protein>
<evidence type="ECO:0000313" key="4">
    <source>
        <dbReference type="EMBL" id="MBF7127330.1"/>
    </source>
</evidence>
<reference evidence="3" key="3">
    <citation type="submission" date="2019-12" db="EMBL/GenBank/DDBJ databases">
        <title>SpeciesPrimer: A bioinformatics pipeline dedicated to the design of qPCR primers for the quantification of bacterial species.</title>
        <authorList>
            <person name="Dreier M."/>
            <person name="Berthoud H."/>
            <person name="Shani N."/>
            <person name="Wechsler D."/>
            <person name="Junier P."/>
        </authorList>
    </citation>
    <scope>NUCLEOTIDE SEQUENCE</scope>
    <source>
        <strain evidence="3">FAM13073</strain>
    </source>
</reference>
<keyword evidence="6" id="KW-1185">Reference proteome</keyword>
<dbReference type="Pfam" id="PF07949">
    <property type="entry name" value="YbbR"/>
    <property type="match status" value="2"/>
</dbReference>
<name>A0A0R2H5V4_PEDPE</name>
<reference evidence="6" key="4">
    <citation type="submission" date="2020-03" db="EMBL/GenBank/DDBJ databases">
        <title>SpeciesPrimer: A bioinformatics pipeline dedicated to the design of qPCR primers for the quantification of bacterial species.</title>
        <authorList>
            <person name="Dreier M."/>
            <person name="Berthoud H."/>
            <person name="Shani N."/>
            <person name="Wechsler D."/>
            <person name="Junier P."/>
        </authorList>
    </citation>
    <scope>NUCLEOTIDE SEQUENCE [LARGE SCALE GENOMIC DNA]</scope>
    <source>
        <strain evidence="6">FAM13073</strain>
    </source>
</reference>
<dbReference type="AlphaFoldDB" id="A0A0R2H5V4"/>
<dbReference type="Gene3D" id="2.170.120.40">
    <property type="entry name" value="YbbR-like domain"/>
    <property type="match status" value="1"/>
</dbReference>
<dbReference type="EMBL" id="JADOFV010000003">
    <property type="protein sequence ID" value="MBF7127330.1"/>
    <property type="molecule type" value="Genomic_DNA"/>
</dbReference>
<dbReference type="PANTHER" id="PTHR37804">
    <property type="entry name" value="CDAA REGULATORY PROTEIN CDAR"/>
    <property type="match status" value="1"/>
</dbReference>
<dbReference type="Proteomes" id="UP000743107">
    <property type="component" value="Unassembled WGS sequence"/>
</dbReference>
<dbReference type="PANTHER" id="PTHR37804:SF1">
    <property type="entry name" value="CDAA REGULATORY PROTEIN CDAR"/>
    <property type="match status" value="1"/>
</dbReference>
<evidence type="ECO:0000313" key="3">
    <source>
        <dbReference type="EMBL" id="KAF0413578.1"/>
    </source>
</evidence>
<evidence type="ECO:0000313" key="5">
    <source>
        <dbReference type="Proteomes" id="UP000196118"/>
    </source>
</evidence>
<dbReference type="EMBL" id="WENB01000003">
    <property type="protein sequence ID" value="KAF0413578.1"/>
    <property type="molecule type" value="Genomic_DNA"/>
</dbReference>
<evidence type="ECO:0000256" key="1">
    <source>
        <dbReference type="SAM" id="MobiDB-lite"/>
    </source>
</evidence>
<dbReference type="InterPro" id="IPR012505">
    <property type="entry name" value="YbbR"/>
</dbReference>
<dbReference type="RefSeq" id="WP_002834043.1">
    <property type="nucleotide sequence ID" value="NZ_BEWQ01000006.1"/>
</dbReference>
<dbReference type="Proteomes" id="UP000196118">
    <property type="component" value="Chromosome"/>
</dbReference>